<name>A0A8J8SV30_HALGN</name>
<dbReference type="Proteomes" id="UP000785679">
    <property type="component" value="Unassembled WGS sequence"/>
</dbReference>
<evidence type="ECO:0000313" key="1">
    <source>
        <dbReference type="EMBL" id="TNV71795.1"/>
    </source>
</evidence>
<dbReference type="AlphaFoldDB" id="A0A8J8SV30"/>
<protein>
    <submittedName>
        <fullName evidence="1">Uncharacterized protein</fullName>
    </submittedName>
</protein>
<dbReference type="EMBL" id="RRYP01027357">
    <property type="protein sequence ID" value="TNV71795.1"/>
    <property type="molecule type" value="Genomic_DNA"/>
</dbReference>
<gene>
    <name evidence="1" type="ORF">FGO68_gene2115</name>
</gene>
<proteinExistence type="predicted"/>
<accession>A0A8J8SV30</accession>
<keyword evidence="2" id="KW-1185">Reference proteome</keyword>
<sequence length="67" mass="7802">MMRVSLQMKTMMKYLRTLASTCADRSITRISTNRGMIQCKIGWKRMRAMAPCTAWIRNRSTLKNSTN</sequence>
<comment type="caution">
    <text evidence="1">The sequence shown here is derived from an EMBL/GenBank/DDBJ whole genome shotgun (WGS) entry which is preliminary data.</text>
</comment>
<evidence type="ECO:0000313" key="2">
    <source>
        <dbReference type="Proteomes" id="UP000785679"/>
    </source>
</evidence>
<reference evidence="1" key="1">
    <citation type="submission" date="2019-06" db="EMBL/GenBank/DDBJ databases">
        <authorList>
            <person name="Zheng W."/>
        </authorList>
    </citation>
    <scope>NUCLEOTIDE SEQUENCE</scope>
    <source>
        <strain evidence="1">QDHG01</strain>
    </source>
</reference>
<organism evidence="1 2">
    <name type="scientific">Halteria grandinella</name>
    <dbReference type="NCBI Taxonomy" id="5974"/>
    <lineage>
        <taxon>Eukaryota</taxon>
        <taxon>Sar</taxon>
        <taxon>Alveolata</taxon>
        <taxon>Ciliophora</taxon>
        <taxon>Intramacronucleata</taxon>
        <taxon>Spirotrichea</taxon>
        <taxon>Stichotrichia</taxon>
        <taxon>Sporadotrichida</taxon>
        <taxon>Halteriidae</taxon>
        <taxon>Halteria</taxon>
    </lineage>
</organism>